<keyword evidence="1" id="KW-0575">Peroxidase</keyword>
<dbReference type="Gene3D" id="3.30.300.20">
    <property type="match status" value="1"/>
</dbReference>
<reference evidence="1" key="1">
    <citation type="submission" date="2024-06" db="EMBL/GenBank/DDBJ databases">
        <title>The genome sequences of Kitasatospora sp. strain HUAS MG31.</title>
        <authorList>
            <person name="Mo P."/>
        </authorList>
    </citation>
    <scope>NUCLEOTIDE SEQUENCE</scope>
    <source>
        <strain evidence="1">HUAS MG31</strain>
    </source>
</reference>
<gene>
    <name evidence="1" type="ORF">ABWK59_01045</name>
</gene>
<dbReference type="EC" id="1.11.1.-" evidence="1"/>
<organism evidence="1">
    <name type="scientific">Kitasatospora camelliae</name>
    <dbReference type="NCBI Taxonomy" id="3156397"/>
    <lineage>
        <taxon>Bacteria</taxon>
        <taxon>Bacillati</taxon>
        <taxon>Actinomycetota</taxon>
        <taxon>Actinomycetes</taxon>
        <taxon>Kitasatosporales</taxon>
        <taxon>Streptomycetaceae</taxon>
        <taxon>Kitasatospora</taxon>
    </lineage>
</organism>
<proteinExistence type="predicted"/>
<dbReference type="PANTHER" id="PTHR39624:SF2">
    <property type="entry name" value="OSMC-LIKE PROTEIN"/>
    <property type="match status" value="1"/>
</dbReference>
<dbReference type="InterPro" id="IPR003718">
    <property type="entry name" value="OsmC/Ohr_fam"/>
</dbReference>
<dbReference type="Pfam" id="PF02566">
    <property type="entry name" value="OsmC"/>
    <property type="match status" value="1"/>
</dbReference>
<evidence type="ECO:0000313" key="1">
    <source>
        <dbReference type="EMBL" id="XCM77628.1"/>
    </source>
</evidence>
<sequence length="209" mass="22124">MAKVIDQAAEPLVTACGRRIDVGQLKVDGPAAWIGRVTLDVGPETGGTSRIWAGLSPAEARELAQRLLDQAARTENESSSRSGRGVVEVAPAGPRSWAATARGRHLFTAGRGTVEPSPVEQLVASAATCAAERAARFLQGQGVPHDTVRVTAHFEELDDQPAGITSLRLVLALPPGLDPQRHPALREALTRCAVTNTLRNPPNVTVDLR</sequence>
<keyword evidence="1" id="KW-0560">Oxidoreductase</keyword>
<dbReference type="RefSeq" id="WP_354637290.1">
    <property type="nucleotide sequence ID" value="NZ_CP159872.1"/>
</dbReference>
<accession>A0AAU8JR72</accession>
<dbReference type="AlphaFoldDB" id="A0AAU8JR72"/>
<dbReference type="InterPro" id="IPR036102">
    <property type="entry name" value="OsmC/Ohrsf"/>
</dbReference>
<dbReference type="SUPFAM" id="SSF82784">
    <property type="entry name" value="OsmC-like"/>
    <property type="match status" value="1"/>
</dbReference>
<dbReference type="GO" id="GO:0004601">
    <property type="term" value="F:peroxidase activity"/>
    <property type="evidence" value="ECO:0007669"/>
    <property type="project" value="UniProtKB-KW"/>
</dbReference>
<name>A0AAU8JR72_9ACTN</name>
<protein>
    <submittedName>
        <fullName evidence="1">OsmC family protein</fullName>
        <ecNumber evidence="1">1.11.1.-</ecNumber>
    </submittedName>
</protein>
<dbReference type="InterPro" id="IPR015946">
    <property type="entry name" value="KH_dom-like_a/b"/>
</dbReference>
<dbReference type="EMBL" id="CP159872">
    <property type="protein sequence ID" value="XCM77628.1"/>
    <property type="molecule type" value="Genomic_DNA"/>
</dbReference>
<dbReference type="KEGG" id="kcm:ABWK59_01045"/>
<dbReference type="PANTHER" id="PTHR39624">
    <property type="entry name" value="PROTEIN INVOLVED IN RIMO-MEDIATED BETA-METHYLTHIOLATION OF RIBOSOMAL PROTEIN S12 YCAO"/>
    <property type="match status" value="1"/>
</dbReference>